<name>A0A087CGV9_9BIFI</name>
<dbReference type="AlphaFoldDB" id="A0A087CGV9"/>
<dbReference type="Pfam" id="PF14512">
    <property type="entry name" value="TM1586_NiRdase"/>
    <property type="match status" value="1"/>
</dbReference>
<dbReference type="InterPro" id="IPR029478">
    <property type="entry name" value="TM1586_NiRdase"/>
</dbReference>
<dbReference type="GeneID" id="98300565"/>
<dbReference type="eggNOG" id="COG0778">
    <property type="taxonomic scope" value="Bacteria"/>
</dbReference>
<organism evidence="2 3">
    <name type="scientific">Bifidobacterium psychraerophilum</name>
    <dbReference type="NCBI Taxonomy" id="218140"/>
    <lineage>
        <taxon>Bacteria</taxon>
        <taxon>Bacillati</taxon>
        <taxon>Actinomycetota</taxon>
        <taxon>Actinomycetes</taxon>
        <taxon>Bifidobacteriales</taxon>
        <taxon>Bifidobacteriaceae</taxon>
        <taxon>Bifidobacterium</taxon>
    </lineage>
</organism>
<dbReference type="OrthoDB" id="9814075at2"/>
<evidence type="ECO:0000259" key="1">
    <source>
        <dbReference type="Pfam" id="PF14512"/>
    </source>
</evidence>
<evidence type="ECO:0000313" key="3">
    <source>
        <dbReference type="Proteomes" id="UP000029050"/>
    </source>
</evidence>
<keyword evidence="3" id="KW-1185">Reference proteome</keyword>
<evidence type="ECO:0000313" key="2">
    <source>
        <dbReference type="EMBL" id="KFI82509.1"/>
    </source>
</evidence>
<dbReference type="RefSeq" id="WP_033496621.1">
    <property type="nucleotide sequence ID" value="NZ_JALCNH010000002.1"/>
</dbReference>
<proteinExistence type="predicted"/>
<reference evidence="2 3" key="1">
    <citation type="submission" date="2014-03" db="EMBL/GenBank/DDBJ databases">
        <title>Genomics of Bifidobacteria.</title>
        <authorList>
            <person name="Ventura M."/>
            <person name="Milani C."/>
            <person name="Lugli G.A."/>
        </authorList>
    </citation>
    <scope>NUCLEOTIDE SEQUENCE [LARGE SCALE GENOMIC DNA]</scope>
    <source>
        <strain evidence="2 3">LMG 21775</strain>
    </source>
</reference>
<dbReference type="EMBL" id="JGZI01000009">
    <property type="protein sequence ID" value="KFI82509.1"/>
    <property type="molecule type" value="Genomic_DNA"/>
</dbReference>
<dbReference type="GO" id="GO:0016491">
    <property type="term" value="F:oxidoreductase activity"/>
    <property type="evidence" value="ECO:0007669"/>
    <property type="project" value="InterPro"/>
</dbReference>
<accession>A0A087CGV9</accession>
<dbReference type="InterPro" id="IPR000415">
    <property type="entry name" value="Nitroreductase-like"/>
</dbReference>
<dbReference type="Proteomes" id="UP000029050">
    <property type="component" value="Unassembled WGS sequence"/>
</dbReference>
<gene>
    <name evidence="2" type="ORF">BPSY_1359</name>
</gene>
<comment type="caution">
    <text evidence="2">The sequence shown here is derived from an EMBL/GenBank/DDBJ whole genome shotgun (WGS) entry which is preliminary data.</text>
</comment>
<dbReference type="Gene3D" id="3.40.109.10">
    <property type="entry name" value="NADH Oxidase"/>
    <property type="match status" value="1"/>
</dbReference>
<dbReference type="SUPFAM" id="SSF55469">
    <property type="entry name" value="FMN-dependent nitroreductase-like"/>
    <property type="match status" value="2"/>
</dbReference>
<dbReference type="STRING" id="218140.BPSY_1359"/>
<feature type="domain" description="Putative nitroreductase TM1586" evidence="1">
    <location>
        <begin position="7"/>
        <end position="244"/>
    </location>
</feature>
<protein>
    <submittedName>
        <fullName evidence="2">Nitroreductase</fullName>
    </submittedName>
</protein>
<sequence>MAEHTQLNDAIDIRTTTRAYDPEAIAEDQARQLSTTIEAVNTLSGLHLQLIRDCPDVFAQANASGHFTNARNFIAVVGPKHSSEGKERAGFYAERIVLAATLYGLGTGWVAGSWDATAAAAHCSIDDDEELYLGITIGNPQEHMRHLSSAFESLSAAQRDHRDSISVEEAIPGMTPDELDSAPDYLIKGVRAALKAPSAMNRQPIRFSYDPQSGEVRAGFAPEATGDHLFNDLGIAKLHFQIGAGGGTWQWGEGAPFIRA</sequence>